<evidence type="ECO:0000313" key="3">
    <source>
        <dbReference type="EMBL" id="CEN40857.1"/>
    </source>
</evidence>
<name>A0A0B7HSF9_9FLAO</name>
<feature type="domain" description="Outer membrane protein beta-barrel" evidence="2">
    <location>
        <begin position="24"/>
        <end position="207"/>
    </location>
</feature>
<reference evidence="3 4" key="1">
    <citation type="submission" date="2015-01" db="EMBL/GenBank/DDBJ databases">
        <authorList>
            <person name="MANFREDI Pablo"/>
        </authorList>
    </citation>
    <scope>NUCLEOTIDE SEQUENCE [LARGE SCALE GENOMIC DNA]</scope>
    <source>
        <strain evidence="3 4">Ccy74</strain>
    </source>
</reference>
<dbReference type="EMBL" id="CDOG01000042">
    <property type="protein sequence ID" value="CEN40857.1"/>
    <property type="molecule type" value="Genomic_DNA"/>
</dbReference>
<protein>
    <recommendedName>
        <fullName evidence="2">Outer membrane protein beta-barrel domain-containing protein</fullName>
    </recommendedName>
</protein>
<dbReference type="InterPro" id="IPR027385">
    <property type="entry name" value="Beta-barrel_OMP"/>
</dbReference>
<dbReference type="Proteomes" id="UP000038083">
    <property type="component" value="Unassembled WGS sequence"/>
</dbReference>
<accession>A0A0B7HSF9</accession>
<proteinExistence type="predicted"/>
<dbReference type="AlphaFoldDB" id="A0A0B7HSF9"/>
<keyword evidence="1" id="KW-0732">Signal</keyword>
<gene>
    <name evidence="3" type="ORF">CCYN74_470002</name>
</gene>
<dbReference type="Pfam" id="PF13505">
    <property type="entry name" value="OMP_b-brl"/>
    <property type="match status" value="1"/>
</dbReference>
<evidence type="ECO:0000256" key="1">
    <source>
        <dbReference type="ARBA" id="ARBA00022729"/>
    </source>
</evidence>
<sequence>MVIALSFSEILNFTEMKKTILTFSVIFALLFSANAFSQVNIGVKAGANLGKIDGVAYKDQFKLGYQLGGFVSVGLLDKLAIQGEILFDQTNTTLEDSYTSIWNDKFDKGKKLNYLNVPILLKFNQNGFISLLAGPQFSILTNRNDNLWQNGEKLFKSSDFSFVTGAEINLRPFFIYGRYVWGFYDISDFGKEKAKTQQIQVGVGLKF</sequence>
<organism evidence="3 4">
    <name type="scientific">Capnocytophaga cynodegmi</name>
    <dbReference type="NCBI Taxonomy" id="28189"/>
    <lineage>
        <taxon>Bacteria</taxon>
        <taxon>Pseudomonadati</taxon>
        <taxon>Bacteroidota</taxon>
        <taxon>Flavobacteriia</taxon>
        <taxon>Flavobacteriales</taxon>
        <taxon>Flavobacteriaceae</taxon>
        <taxon>Capnocytophaga</taxon>
    </lineage>
</organism>
<evidence type="ECO:0000313" key="4">
    <source>
        <dbReference type="Proteomes" id="UP000038083"/>
    </source>
</evidence>
<evidence type="ECO:0000259" key="2">
    <source>
        <dbReference type="Pfam" id="PF13505"/>
    </source>
</evidence>